<keyword evidence="5" id="KW-0677">Repeat</keyword>
<evidence type="ECO:0000259" key="12">
    <source>
        <dbReference type="Pfam" id="PF25000"/>
    </source>
</evidence>
<dbReference type="SUPFAM" id="SSF48452">
    <property type="entry name" value="TPR-like"/>
    <property type="match status" value="3"/>
</dbReference>
<sequence>MIIEAVKRWLQQHDGWLLILDNVESLSDLEGVPPVRARGHTLITTRSQAFGNRARHIDLETMPTEEGALLLLRRANVLDMSEDSLVGASEADQALAREIARDLGGLPLALDQAGAYIEETQCGLQGYLDLYRRRNADLLRERGEAEEEYPETVATTWSLSFEKVRQASAVASDFLTVCALLDPDAIPRTLFERGAQALGPELMQLQGDELAFNAMMRHLLRYSLLRRNPNQTLTIHRLVQIVLQSRMSQQERQLWSERVIKALALSLPPANYEQDHWSQCLEYVPQVQCALELVEQQQFSFIEVAQLLRWLGKVKYEQARYQEVEPSLQRALTLSEQIVGFEHPLVATILNDLAELYREQAKYQAAELLYLQALQIREKVLGESDPDTATSLNNLAVLYKDQGRYGEAEPLYERALQILEEVLGGQHPNTATSLNNLAVLYQDQGRYEEAEPLLMRALQICEEVLGGQHPNTAMSVGNLARWYQDQGRYEEAEPLLRRALQVLEEVLGGQHPDTATSLNKLALLYKEQGRLQAALPLYKKALAIQEHVWGEQHPDIATSLNNLATLYAQRNLYSLALPLLKRSLAICEQVLGAEHPDTQRVRENYEELRTRIRPASGGRKKKKR</sequence>
<evidence type="ECO:0000256" key="6">
    <source>
        <dbReference type="ARBA" id="ARBA00022803"/>
    </source>
</evidence>
<keyword evidence="6 10" id="KW-0802">TPR repeat</keyword>
<protein>
    <recommendedName>
        <fullName evidence="12">DUF7779 domain-containing protein</fullName>
    </recommendedName>
</protein>
<dbReference type="Pfam" id="PF13424">
    <property type="entry name" value="TPR_12"/>
    <property type="match status" value="2"/>
</dbReference>
<feature type="repeat" description="TPR" evidence="10">
    <location>
        <begin position="389"/>
        <end position="422"/>
    </location>
</feature>
<dbReference type="NCBIfam" id="NF040586">
    <property type="entry name" value="FxSxx_TPR"/>
    <property type="match status" value="1"/>
</dbReference>
<keyword evidence="14" id="KW-1185">Reference proteome</keyword>
<keyword evidence="8" id="KW-0505">Motor protein</keyword>
<evidence type="ECO:0000256" key="7">
    <source>
        <dbReference type="ARBA" id="ARBA00023054"/>
    </source>
</evidence>
<keyword evidence="7" id="KW-0175">Coiled coil</keyword>
<evidence type="ECO:0000256" key="4">
    <source>
        <dbReference type="ARBA" id="ARBA00022701"/>
    </source>
</evidence>
<keyword evidence="3" id="KW-0963">Cytoplasm</keyword>
<dbReference type="InterPro" id="IPR019734">
    <property type="entry name" value="TPR_rpt"/>
</dbReference>
<dbReference type="PANTHER" id="PTHR45783">
    <property type="entry name" value="KINESIN LIGHT CHAIN"/>
    <property type="match status" value="1"/>
</dbReference>
<evidence type="ECO:0000256" key="3">
    <source>
        <dbReference type="ARBA" id="ARBA00022490"/>
    </source>
</evidence>
<accession>A0ABQ6G419</accession>
<dbReference type="EMBL" id="BSRI01000002">
    <property type="protein sequence ID" value="GLV59846.1"/>
    <property type="molecule type" value="Genomic_DNA"/>
</dbReference>
<evidence type="ECO:0000256" key="8">
    <source>
        <dbReference type="ARBA" id="ARBA00023175"/>
    </source>
</evidence>
<dbReference type="PROSITE" id="PS50005">
    <property type="entry name" value="TPR"/>
    <property type="match status" value="3"/>
</dbReference>
<reference evidence="13 14" key="1">
    <citation type="submission" date="2023-02" db="EMBL/GenBank/DDBJ databases">
        <title>Dictyobacter halimunensis sp. nov., a new member of the class Ktedonobacteria from forest soil in a geothermal area.</title>
        <authorList>
            <person name="Rachmania M.K."/>
            <person name="Ningsih F."/>
            <person name="Sakai Y."/>
            <person name="Yabe S."/>
            <person name="Yokota A."/>
            <person name="Sjamsuridzal W."/>
        </authorList>
    </citation>
    <scope>NUCLEOTIDE SEQUENCE [LARGE SCALE GENOMIC DNA]</scope>
    <source>
        <strain evidence="13 14">S3.2.2.5</strain>
    </source>
</reference>
<evidence type="ECO:0000256" key="1">
    <source>
        <dbReference type="ARBA" id="ARBA00004245"/>
    </source>
</evidence>
<name>A0ABQ6G419_9CHLR</name>
<dbReference type="InterPro" id="IPR056681">
    <property type="entry name" value="DUF7779"/>
</dbReference>
<dbReference type="PANTHER" id="PTHR45783:SF3">
    <property type="entry name" value="KINESIN LIGHT CHAIN"/>
    <property type="match status" value="1"/>
</dbReference>
<dbReference type="Gene3D" id="3.40.50.300">
    <property type="entry name" value="P-loop containing nucleotide triphosphate hydrolases"/>
    <property type="match status" value="1"/>
</dbReference>
<dbReference type="SMART" id="SM00028">
    <property type="entry name" value="TPR"/>
    <property type="match status" value="7"/>
</dbReference>
<evidence type="ECO:0000313" key="13">
    <source>
        <dbReference type="EMBL" id="GLV59846.1"/>
    </source>
</evidence>
<feature type="repeat" description="TPR" evidence="10">
    <location>
        <begin position="515"/>
        <end position="548"/>
    </location>
</feature>
<dbReference type="InterPro" id="IPR011990">
    <property type="entry name" value="TPR-like_helical_dom_sf"/>
</dbReference>
<gene>
    <name evidence="13" type="ORF">KDH_66700</name>
</gene>
<dbReference type="RefSeq" id="WP_338256669.1">
    <property type="nucleotide sequence ID" value="NZ_BSRI01000002.1"/>
</dbReference>
<evidence type="ECO:0000256" key="2">
    <source>
        <dbReference type="ARBA" id="ARBA00009622"/>
    </source>
</evidence>
<keyword evidence="9" id="KW-0206">Cytoskeleton</keyword>
<evidence type="ECO:0000256" key="5">
    <source>
        <dbReference type="ARBA" id="ARBA00022737"/>
    </source>
</evidence>
<evidence type="ECO:0000256" key="11">
    <source>
        <dbReference type="SAM" id="MobiDB-lite"/>
    </source>
</evidence>
<dbReference type="SUPFAM" id="SSF52540">
    <property type="entry name" value="P-loop containing nucleoside triphosphate hydrolases"/>
    <property type="match status" value="1"/>
</dbReference>
<keyword evidence="4" id="KW-0493">Microtubule</keyword>
<evidence type="ECO:0000256" key="9">
    <source>
        <dbReference type="ARBA" id="ARBA00023212"/>
    </source>
</evidence>
<comment type="subcellular location">
    <subcellularLocation>
        <location evidence="1">Cytoplasm</location>
        <location evidence="1">Cytoskeleton</location>
    </subcellularLocation>
</comment>
<feature type="repeat" description="TPR" evidence="10">
    <location>
        <begin position="431"/>
        <end position="464"/>
    </location>
</feature>
<comment type="caution">
    <text evidence="13">The sequence shown here is derived from an EMBL/GenBank/DDBJ whole genome shotgun (WGS) entry which is preliminary data.</text>
</comment>
<proteinExistence type="inferred from homology"/>
<dbReference type="Pfam" id="PF13374">
    <property type="entry name" value="TPR_10"/>
    <property type="match status" value="3"/>
</dbReference>
<dbReference type="InterPro" id="IPR027417">
    <property type="entry name" value="P-loop_NTPase"/>
</dbReference>
<dbReference type="Gene3D" id="1.25.40.10">
    <property type="entry name" value="Tetratricopeptide repeat domain"/>
    <property type="match status" value="2"/>
</dbReference>
<dbReference type="Pfam" id="PF25000">
    <property type="entry name" value="DUF7779"/>
    <property type="match status" value="1"/>
</dbReference>
<evidence type="ECO:0000313" key="14">
    <source>
        <dbReference type="Proteomes" id="UP001344906"/>
    </source>
</evidence>
<evidence type="ECO:0000256" key="10">
    <source>
        <dbReference type="PROSITE-ProRule" id="PRU00339"/>
    </source>
</evidence>
<comment type="similarity">
    <text evidence="2">Belongs to the kinesin light chain family.</text>
</comment>
<organism evidence="13 14">
    <name type="scientific">Dictyobacter halimunensis</name>
    <dbReference type="NCBI Taxonomy" id="3026934"/>
    <lineage>
        <taxon>Bacteria</taxon>
        <taxon>Bacillati</taxon>
        <taxon>Chloroflexota</taxon>
        <taxon>Ktedonobacteria</taxon>
        <taxon>Ktedonobacterales</taxon>
        <taxon>Dictyobacteraceae</taxon>
        <taxon>Dictyobacter</taxon>
    </lineage>
</organism>
<dbReference type="PRINTS" id="PR00381">
    <property type="entry name" value="KINESINLIGHT"/>
</dbReference>
<dbReference type="Proteomes" id="UP001344906">
    <property type="component" value="Unassembled WGS sequence"/>
</dbReference>
<feature type="domain" description="DUF7779" evidence="12">
    <location>
        <begin position="166"/>
        <end position="251"/>
    </location>
</feature>
<dbReference type="InterPro" id="IPR002151">
    <property type="entry name" value="Kinesin_light"/>
</dbReference>
<feature type="region of interest" description="Disordered" evidence="11">
    <location>
        <begin position="604"/>
        <end position="624"/>
    </location>
</feature>